<dbReference type="InterPro" id="IPR015376">
    <property type="entry name" value="Znr_NADH_PPase"/>
</dbReference>
<feature type="domain" description="Nudix hydrolase" evidence="11">
    <location>
        <begin position="175"/>
        <end position="299"/>
    </location>
</feature>
<dbReference type="Gene3D" id="3.90.79.20">
    <property type="match status" value="1"/>
</dbReference>
<dbReference type="PRINTS" id="PR00502">
    <property type="entry name" value="NUDIXFAMILY"/>
</dbReference>
<reference evidence="12 13" key="1">
    <citation type="submission" date="2019-05" db="EMBL/GenBank/DDBJ databases">
        <authorList>
            <person name="Zhou X."/>
        </authorList>
    </citation>
    <scope>NUCLEOTIDE SEQUENCE [LARGE SCALE GENOMIC DNA]</scope>
    <source>
        <strain evidence="12 13">DSM 432</strain>
    </source>
</reference>
<dbReference type="GeneID" id="95775822"/>
<dbReference type="NCBIfam" id="NF001299">
    <property type="entry name" value="PRK00241.1"/>
    <property type="match status" value="1"/>
</dbReference>
<name>A0A6C1KDG2_XANAU</name>
<dbReference type="InterPro" id="IPR000086">
    <property type="entry name" value="NUDIX_hydrolase_dom"/>
</dbReference>
<evidence type="ECO:0000256" key="7">
    <source>
        <dbReference type="ARBA" id="ARBA00022842"/>
    </source>
</evidence>
<dbReference type="SUPFAM" id="SSF55811">
    <property type="entry name" value="Nudix"/>
    <property type="match status" value="1"/>
</dbReference>
<sequence>MSLLSRPELGAWPDLGYVGSVLDRAAHLRPDACDPSGDLLSDPAAGFYLLGGELVALKGDGPVFDPFFSRTEAQARGRGDPIFLGLDEGAPRFALSFDPGLREAMEGQGLKVTDLRSIAVGGLVLPRHLPPIACGKALFGWHGRHGFCANCGTASRILDGGWRRDCPSCGAQHFPRTDPVVIMLTAVGDKCLMGRQPHFAPGMWSCLAGFVEPGETIEEAVRRETLEEAGITTGRVTYRACQPWPFPMSLMIGCVAEATSRDIVIDRNELEAARWFDRDEAALMLTRTHPDGLFVPPPIAIAHHLIRAFVEGVDA</sequence>
<comment type="cofactor">
    <cofactor evidence="2">
        <name>Zn(2+)</name>
        <dbReference type="ChEBI" id="CHEBI:29105"/>
    </cofactor>
</comment>
<dbReference type="GO" id="GO:0005829">
    <property type="term" value="C:cytosol"/>
    <property type="evidence" value="ECO:0007669"/>
    <property type="project" value="TreeGrafter"/>
</dbReference>
<dbReference type="GO" id="GO:0110153">
    <property type="term" value="F:RNA NAD-cap (NMN-forming) hydrolase activity"/>
    <property type="evidence" value="ECO:0007669"/>
    <property type="project" value="RHEA"/>
</dbReference>
<comment type="similarity">
    <text evidence="3">Belongs to the Nudix hydrolase family. NudC subfamily.</text>
</comment>
<evidence type="ECO:0000256" key="6">
    <source>
        <dbReference type="ARBA" id="ARBA00022801"/>
    </source>
</evidence>
<dbReference type="GO" id="GO:0006742">
    <property type="term" value="P:NADP+ catabolic process"/>
    <property type="evidence" value="ECO:0007669"/>
    <property type="project" value="TreeGrafter"/>
</dbReference>
<dbReference type="GO" id="GO:0035529">
    <property type="term" value="F:NADH pyrophosphatase activity"/>
    <property type="evidence" value="ECO:0007669"/>
    <property type="project" value="TreeGrafter"/>
</dbReference>
<keyword evidence="7" id="KW-0460">Magnesium</keyword>
<dbReference type="PANTHER" id="PTHR42904:SF6">
    <property type="entry name" value="NAD-CAPPED RNA HYDROLASE NUDT12"/>
    <property type="match status" value="1"/>
</dbReference>
<evidence type="ECO:0000256" key="4">
    <source>
        <dbReference type="ARBA" id="ARBA00012381"/>
    </source>
</evidence>
<dbReference type="OrthoDB" id="9791656at2"/>
<organism evidence="12 13">
    <name type="scientific">Xanthobacter autotrophicus</name>
    <dbReference type="NCBI Taxonomy" id="280"/>
    <lineage>
        <taxon>Bacteria</taxon>
        <taxon>Pseudomonadati</taxon>
        <taxon>Pseudomonadota</taxon>
        <taxon>Alphaproteobacteria</taxon>
        <taxon>Hyphomicrobiales</taxon>
        <taxon>Xanthobacteraceae</taxon>
        <taxon>Xanthobacter</taxon>
    </lineage>
</organism>
<dbReference type="PANTHER" id="PTHR42904">
    <property type="entry name" value="NUDIX HYDROLASE, NUDC SUBFAMILY"/>
    <property type="match status" value="1"/>
</dbReference>
<evidence type="ECO:0000259" key="11">
    <source>
        <dbReference type="PROSITE" id="PS51462"/>
    </source>
</evidence>
<keyword evidence="6 10" id="KW-0378">Hydrolase</keyword>
<dbReference type="InterPro" id="IPR050241">
    <property type="entry name" value="NAD-cap_RNA_hydrolase_NudC"/>
</dbReference>
<gene>
    <name evidence="12" type="primary">nudC</name>
    <name evidence="12" type="ORF">FBQ73_20410</name>
</gene>
<dbReference type="AlphaFoldDB" id="A0A6C1KDG2"/>
<dbReference type="Proteomes" id="UP000305131">
    <property type="component" value="Unassembled WGS sequence"/>
</dbReference>
<dbReference type="EMBL" id="VAUP01000038">
    <property type="protein sequence ID" value="TLX41284.1"/>
    <property type="molecule type" value="Genomic_DNA"/>
</dbReference>
<dbReference type="GO" id="GO:0046872">
    <property type="term" value="F:metal ion binding"/>
    <property type="evidence" value="ECO:0007669"/>
    <property type="project" value="UniProtKB-KW"/>
</dbReference>
<evidence type="ECO:0000256" key="8">
    <source>
        <dbReference type="ARBA" id="ARBA00023027"/>
    </source>
</evidence>
<evidence type="ECO:0000256" key="1">
    <source>
        <dbReference type="ARBA" id="ARBA00001946"/>
    </source>
</evidence>
<proteinExistence type="inferred from homology"/>
<dbReference type="InterPro" id="IPR020476">
    <property type="entry name" value="Nudix_hydrolase"/>
</dbReference>
<evidence type="ECO:0000256" key="10">
    <source>
        <dbReference type="RuleBase" id="RU003476"/>
    </source>
</evidence>
<dbReference type="RefSeq" id="WP_138401324.1">
    <property type="nucleotide sequence ID" value="NZ_JBAFVI010000003.1"/>
</dbReference>
<dbReference type="PROSITE" id="PS51462">
    <property type="entry name" value="NUDIX"/>
    <property type="match status" value="1"/>
</dbReference>
<dbReference type="InterPro" id="IPR015797">
    <property type="entry name" value="NUDIX_hydrolase-like_dom_sf"/>
</dbReference>
<evidence type="ECO:0000256" key="3">
    <source>
        <dbReference type="ARBA" id="ARBA00009595"/>
    </source>
</evidence>
<evidence type="ECO:0000256" key="2">
    <source>
        <dbReference type="ARBA" id="ARBA00001947"/>
    </source>
</evidence>
<keyword evidence="8" id="KW-0520">NAD</keyword>
<dbReference type="EC" id="3.6.1.22" evidence="4"/>
<comment type="caution">
    <text evidence="12">The sequence shown here is derived from an EMBL/GenBank/DDBJ whole genome shotgun (WGS) entry which is preliminary data.</text>
</comment>
<accession>A0A6C1KDG2</accession>
<dbReference type="PROSITE" id="PS00893">
    <property type="entry name" value="NUDIX_BOX"/>
    <property type="match status" value="1"/>
</dbReference>
<dbReference type="InterPro" id="IPR020084">
    <property type="entry name" value="NUDIX_hydrolase_CS"/>
</dbReference>
<protein>
    <recommendedName>
        <fullName evidence="4">NAD(+) diphosphatase</fullName>
        <ecNumber evidence="4">3.6.1.22</ecNumber>
    </recommendedName>
</protein>
<dbReference type="Pfam" id="PF09297">
    <property type="entry name" value="Zn_ribbon_NUD"/>
    <property type="match status" value="1"/>
</dbReference>
<comment type="cofactor">
    <cofactor evidence="1">
        <name>Mg(2+)</name>
        <dbReference type="ChEBI" id="CHEBI:18420"/>
    </cofactor>
</comment>
<comment type="catalytic activity">
    <reaction evidence="9">
        <text>a 5'-end NAD(+)-phospho-ribonucleoside in mRNA + H2O = a 5'-end phospho-adenosine-phospho-ribonucleoside in mRNA + beta-nicotinamide D-ribonucleotide + 2 H(+)</text>
        <dbReference type="Rhea" id="RHEA:60876"/>
        <dbReference type="Rhea" id="RHEA-COMP:15698"/>
        <dbReference type="Rhea" id="RHEA-COMP:15719"/>
        <dbReference type="ChEBI" id="CHEBI:14649"/>
        <dbReference type="ChEBI" id="CHEBI:15377"/>
        <dbReference type="ChEBI" id="CHEBI:15378"/>
        <dbReference type="ChEBI" id="CHEBI:144029"/>
        <dbReference type="ChEBI" id="CHEBI:144051"/>
    </reaction>
    <physiologicalReaction direction="left-to-right" evidence="9">
        <dbReference type="Rhea" id="RHEA:60877"/>
    </physiologicalReaction>
</comment>
<evidence type="ECO:0000256" key="9">
    <source>
        <dbReference type="ARBA" id="ARBA00023679"/>
    </source>
</evidence>
<evidence type="ECO:0000256" key="5">
    <source>
        <dbReference type="ARBA" id="ARBA00022723"/>
    </source>
</evidence>
<evidence type="ECO:0000313" key="13">
    <source>
        <dbReference type="Proteomes" id="UP000305131"/>
    </source>
</evidence>
<dbReference type="InterPro" id="IPR049734">
    <property type="entry name" value="NudC-like_C"/>
</dbReference>
<dbReference type="Pfam" id="PF00293">
    <property type="entry name" value="NUDIX"/>
    <property type="match status" value="1"/>
</dbReference>
<dbReference type="GO" id="GO:0019677">
    <property type="term" value="P:NAD+ catabolic process"/>
    <property type="evidence" value="ECO:0007669"/>
    <property type="project" value="TreeGrafter"/>
</dbReference>
<dbReference type="Gene3D" id="3.90.79.10">
    <property type="entry name" value="Nucleoside Triphosphate Pyrophosphohydrolase"/>
    <property type="match status" value="1"/>
</dbReference>
<evidence type="ECO:0000313" key="12">
    <source>
        <dbReference type="EMBL" id="TLX41284.1"/>
    </source>
</evidence>
<keyword evidence="5" id="KW-0479">Metal-binding</keyword>
<dbReference type="CDD" id="cd03429">
    <property type="entry name" value="NUDIX_NADH_pyrophosphatase_Nudt13"/>
    <property type="match status" value="1"/>
</dbReference>